<name>A0A371X3M7_9HYPH</name>
<sequence length="213" mass="23994">MTALAAIHVGRRQLGLDDDTYRDLLERETGQRSAKGLTAAQTDRVLEAMRRAGFTLANNKASKRDQKRLEGPYASKLQALWIALYNLGAIDDRQDSALLAFARRQCGIERTEWIRDPDDAKAVIEALKAMAEREGVVWTVSRRTPQVARAHGYQIAQAQWSRLTGTMITPAFWASVCEILRRTVSPETPPSNGEWQRVMNDFGQRIRTRKAVA</sequence>
<dbReference type="RefSeq" id="WP_116683354.1">
    <property type="nucleotide sequence ID" value="NZ_QURL01000004.1"/>
</dbReference>
<dbReference type="AlphaFoldDB" id="A0A371X3M7"/>
<dbReference type="OrthoDB" id="7353918at2"/>
<gene>
    <name evidence="1" type="ORF">DYI37_11505</name>
</gene>
<dbReference type="EMBL" id="QURL01000004">
    <property type="protein sequence ID" value="RFC63624.1"/>
    <property type="molecule type" value="Genomic_DNA"/>
</dbReference>
<organism evidence="1 2">
    <name type="scientific">Fulvimarina endophytica</name>
    <dbReference type="NCBI Taxonomy" id="2293836"/>
    <lineage>
        <taxon>Bacteria</taxon>
        <taxon>Pseudomonadati</taxon>
        <taxon>Pseudomonadota</taxon>
        <taxon>Alphaproteobacteria</taxon>
        <taxon>Hyphomicrobiales</taxon>
        <taxon>Aurantimonadaceae</taxon>
        <taxon>Fulvimarina</taxon>
    </lineage>
</organism>
<comment type="caution">
    <text evidence="1">The sequence shown here is derived from an EMBL/GenBank/DDBJ whole genome shotgun (WGS) entry which is preliminary data.</text>
</comment>
<keyword evidence="2" id="KW-1185">Reference proteome</keyword>
<dbReference type="InterPro" id="IPR009363">
    <property type="entry name" value="Phage_Mu_Gp16"/>
</dbReference>
<proteinExistence type="predicted"/>
<dbReference type="Pfam" id="PF06252">
    <property type="entry name" value="GemA"/>
    <property type="match status" value="1"/>
</dbReference>
<evidence type="ECO:0000313" key="2">
    <source>
        <dbReference type="Proteomes" id="UP000264310"/>
    </source>
</evidence>
<reference evidence="1 2" key="1">
    <citation type="submission" date="2018-08" db="EMBL/GenBank/DDBJ databases">
        <title>Fulvimarina sp. 85, whole genome shotgun sequence.</title>
        <authorList>
            <person name="Tuo L."/>
        </authorList>
    </citation>
    <scope>NUCLEOTIDE SEQUENCE [LARGE SCALE GENOMIC DNA]</scope>
    <source>
        <strain evidence="1 2">85</strain>
    </source>
</reference>
<evidence type="ECO:0000313" key="1">
    <source>
        <dbReference type="EMBL" id="RFC63624.1"/>
    </source>
</evidence>
<protein>
    <submittedName>
        <fullName evidence="1">Regulatory protein GemA</fullName>
    </submittedName>
</protein>
<dbReference type="Proteomes" id="UP000264310">
    <property type="component" value="Unassembled WGS sequence"/>
</dbReference>
<accession>A0A371X3M7</accession>